<evidence type="ECO:0000256" key="1">
    <source>
        <dbReference type="ARBA" id="ARBA00004992"/>
    </source>
</evidence>
<dbReference type="EMBL" id="GL378391">
    <property type="protein sequence ID" value="EFJ41757.1"/>
    <property type="molecule type" value="Genomic_DNA"/>
</dbReference>
<dbReference type="STRING" id="3068.D8UEW9"/>
<evidence type="ECO:0000256" key="6">
    <source>
        <dbReference type="ARBA" id="ARBA00022727"/>
    </source>
</evidence>
<dbReference type="HAMAP" id="MF_00165">
    <property type="entry name" value="Thymidylate_kinase"/>
    <property type="match status" value="1"/>
</dbReference>
<evidence type="ECO:0000256" key="8">
    <source>
        <dbReference type="ARBA" id="ARBA00022777"/>
    </source>
</evidence>
<dbReference type="GO" id="GO:0005829">
    <property type="term" value="C:cytosol"/>
    <property type="evidence" value="ECO:0007669"/>
    <property type="project" value="TreeGrafter"/>
</dbReference>
<proteinExistence type="inferred from homology"/>
<dbReference type="PANTHER" id="PTHR10344:SF1">
    <property type="entry name" value="THYMIDYLATE KINASE"/>
    <property type="match status" value="1"/>
</dbReference>
<keyword evidence="8" id="KW-0418">Kinase</keyword>
<dbReference type="Pfam" id="PF02223">
    <property type="entry name" value="Thymidylate_kin"/>
    <property type="match status" value="2"/>
</dbReference>
<evidence type="ECO:0000256" key="5">
    <source>
        <dbReference type="ARBA" id="ARBA00022679"/>
    </source>
</evidence>
<dbReference type="GO" id="GO:0005739">
    <property type="term" value="C:mitochondrion"/>
    <property type="evidence" value="ECO:0007669"/>
    <property type="project" value="TreeGrafter"/>
</dbReference>
<evidence type="ECO:0000256" key="9">
    <source>
        <dbReference type="ARBA" id="ARBA00022840"/>
    </source>
</evidence>
<dbReference type="CDD" id="cd01672">
    <property type="entry name" value="TMPK"/>
    <property type="match status" value="2"/>
</dbReference>
<evidence type="ECO:0000313" key="12">
    <source>
        <dbReference type="Proteomes" id="UP000001058"/>
    </source>
</evidence>
<dbReference type="GO" id="GO:0006233">
    <property type="term" value="P:dTDP biosynthetic process"/>
    <property type="evidence" value="ECO:0007669"/>
    <property type="project" value="InterPro"/>
</dbReference>
<keyword evidence="5" id="KW-0808">Transferase</keyword>
<dbReference type="InterPro" id="IPR039430">
    <property type="entry name" value="Thymidylate_kin-like_dom"/>
</dbReference>
<reference evidence="11 12" key="1">
    <citation type="journal article" date="2010" name="Science">
        <title>Genomic analysis of organismal complexity in the multicellular green alga Volvox carteri.</title>
        <authorList>
            <person name="Prochnik S.E."/>
            <person name="Umen J."/>
            <person name="Nedelcu A.M."/>
            <person name="Hallmann A."/>
            <person name="Miller S.M."/>
            <person name="Nishii I."/>
            <person name="Ferris P."/>
            <person name="Kuo A."/>
            <person name="Mitros T."/>
            <person name="Fritz-Laylin L.K."/>
            <person name="Hellsten U."/>
            <person name="Chapman J."/>
            <person name="Simakov O."/>
            <person name="Rensing S.A."/>
            <person name="Terry A."/>
            <person name="Pangilinan J."/>
            <person name="Kapitonov V."/>
            <person name="Jurka J."/>
            <person name="Salamov A."/>
            <person name="Shapiro H."/>
            <person name="Schmutz J."/>
            <person name="Grimwood J."/>
            <person name="Lindquist E."/>
            <person name="Lucas S."/>
            <person name="Grigoriev I.V."/>
            <person name="Schmitt R."/>
            <person name="Kirk D."/>
            <person name="Rokhsar D.S."/>
        </authorList>
    </citation>
    <scope>NUCLEOTIDE SEQUENCE [LARGE SCALE GENOMIC DNA]</scope>
    <source>
        <strain evidence="12">f. Nagariensis / Eve</strain>
    </source>
</reference>
<accession>D8UEW9</accession>
<evidence type="ECO:0000256" key="2">
    <source>
        <dbReference type="ARBA" id="ARBA00009776"/>
    </source>
</evidence>
<keyword evidence="12" id="KW-1185">Reference proteome</keyword>
<dbReference type="InterPro" id="IPR027417">
    <property type="entry name" value="P-loop_NTPase"/>
</dbReference>
<organism evidence="12">
    <name type="scientific">Volvox carteri f. nagariensis</name>
    <dbReference type="NCBI Taxonomy" id="3068"/>
    <lineage>
        <taxon>Eukaryota</taxon>
        <taxon>Viridiplantae</taxon>
        <taxon>Chlorophyta</taxon>
        <taxon>core chlorophytes</taxon>
        <taxon>Chlorophyceae</taxon>
        <taxon>CS clade</taxon>
        <taxon>Chlamydomonadales</taxon>
        <taxon>Volvocaceae</taxon>
        <taxon>Volvox</taxon>
    </lineage>
</organism>
<gene>
    <name evidence="11" type="ORF">VOLCADRAFT_107597</name>
</gene>
<dbReference type="InterPro" id="IPR018094">
    <property type="entry name" value="Thymidylate_kinase"/>
</dbReference>
<dbReference type="PROSITE" id="PS01331">
    <property type="entry name" value="THYMIDYLATE_KINASE"/>
    <property type="match status" value="1"/>
</dbReference>
<name>D8UEW9_VOLCA</name>
<dbReference type="NCBIfam" id="TIGR00041">
    <property type="entry name" value="DTMP_kinase"/>
    <property type="match status" value="1"/>
</dbReference>
<dbReference type="InParanoid" id="D8UEW9"/>
<dbReference type="EC" id="2.7.4.9" evidence="3"/>
<dbReference type="RefSeq" id="XP_002957259.1">
    <property type="nucleotide sequence ID" value="XM_002957213.1"/>
</dbReference>
<dbReference type="GO" id="GO:0004550">
    <property type="term" value="F:nucleoside diphosphate kinase activity"/>
    <property type="evidence" value="ECO:0007669"/>
    <property type="project" value="TreeGrafter"/>
</dbReference>
<dbReference type="GO" id="GO:0006235">
    <property type="term" value="P:dTTP biosynthetic process"/>
    <property type="evidence" value="ECO:0007669"/>
    <property type="project" value="TreeGrafter"/>
</dbReference>
<evidence type="ECO:0000313" key="11">
    <source>
        <dbReference type="EMBL" id="EFJ41757.1"/>
    </source>
</evidence>
<evidence type="ECO:0000256" key="3">
    <source>
        <dbReference type="ARBA" id="ARBA00012980"/>
    </source>
</evidence>
<evidence type="ECO:0000256" key="7">
    <source>
        <dbReference type="ARBA" id="ARBA00022741"/>
    </source>
</evidence>
<feature type="domain" description="Thymidylate kinase-like" evidence="10">
    <location>
        <begin position="18"/>
        <end position="197"/>
    </location>
</feature>
<evidence type="ECO:0000256" key="4">
    <source>
        <dbReference type="ARBA" id="ARBA00017144"/>
    </source>
</evidence>
<dbReference type="FunFam" id="3.40.50.300:FF:000679">
    <property type="entry name" value="Thymidylate kinase"/>
    <property type="match status" value="1"/>
</dbReference>
<dbReference type="eggNOG" id="KOG3327">
    <property type="taxonomic scope" value="Eukaryota"/>
</dbReference>
<dbReference type="Gene3D" id="3.40.50.300">
    <property type="entry name" value="P-loop containing nucleotide triphosphate hydrolases"/>
    <property type="match status" value="2"/>
</dbReference>
<dbReference type="GO" id="GO:0006227">
    <property type="term" value="P:dUDP biosynthetic process"/>
    <property type="evidence" value="ECO:0007669"/>
    <property type="project" value="TreeGrafter"/>
</dbReference>
<dbReference type="GeneID" id="9626666"/>
<feature type="domain" description="Thymidylate kinase-like" evidence="10">
    <location>
        <begin position="277"/>
        <end position="344"/>
    </location>
</feature>
<comment type="similarity">
    <text evidence="2">Belongs to the thymidylate kinase family.</text>
</comment>
<sequence length="546" mass="60061">MTSEVSYGQSSRGALIVFEGGDRCGKTTQCRKLVERLRSQGVDAVMWRFPDRSTSIGQAINAYLVEQSHMDDAVAHLLFAANRMEKREEMLRLLSGRTTLVVDRYSYSGVAYTAAKGVPHLSMDYCRAVEVGLPAADLVIFMDMTAEATAARGGYGQERYEKVDFQQKVMKAFEALRDERWAVIDASGTIDDIHQKVAAVAEPVVQRALAGSALGRLWDYKPIDLPTVVTAAGGQQSSFPDEKSAAAAGEADAVADVFIGEAEKMQQVRSRGAFIVFEGIDRCGKSTQSNLLVDHLRRRGVKVEHWCFPDRSTRIGQTINDYLHNGADHDDTAIHLLFTANRFEKRYSGVAYTAAKGVPHLSMDYCRAVEVGLPAADLVIFMDMTAEEAAARGGFGAERYEKLEFQRKASLGIVTGAWRRLVVTPAILMPLSCRPTKQVAQQYAALKDSHWLRLDATQQPECLQQQVVDAVLPVVEGAARGALLGRLWDYQPLELPVAVCSESYGLGKPSLQPASSTIAIHRIFKATVTVSQSLWRPLNKDHRGFG</sequence>
<comment type="pathway">
    <text evidence="1">Pyrimidine metabolism; dTTP biosynthesis.</text>
</comment>
<dbReference type="KEGG" id="vcn:VOLCADRAFT_107597"/>
<dbReference type="InterPro" id="IPR018095">
    <property type="entry name" value="Thymidylate_kin_CS"/>
</dbReference>
<keyword evidence="9" id="KW-0067">ATP-binding</keyword>
<dbReference type="GO" id="GO:0005524">
    <property type="term" value="F:ATP binding"/>
    <property type="evidence" value="ECO:0007669"/>
    <property type="project" value="UniProtKB-KW"/>
</dbReference>
<evidence type="ECO:0000259" key="10">
    <source>
        <dbReference type="Pfam" id="PF02223"/>
    </source>
</evidence>
<keyword evidence="6" id="KW-0545">Nucleotide biosynthesis</keyword>
<dbReference type="GO" id="GO:0005634">
    <property type="term" value="C:nucleus"/>
    <property type="evidence" value="ECO:0007669"/>
    <property type="project" value="TreeGrafter"/>
</dbReference>
<dbReference type="GO" id="GO:0004798">
    <property type="term" value="F:dTMP kinase activity"/>
    <property type="evidence" value="ECO:0007669"/>
    <property type="project" value="UniProtKB-EC"/>
</dbReference>
<dbReference type="OrthoDB" id="425602at2759"/>
<dbReference type="Proteomes" id="UP000001058">
    <property type="component" value="Unassembled WGS sequence"/>
</dbReference>
<dbReference type="SUPFAM" id="SSF52540">
    <property type="entry name" value="P-loop containing nucleoside triphosphate hydrolases"/>
    <property type="match status" value="2"/>
</dbReference>
<dbReference type="PANTHER" id="PTHR10344">
    <property type="entry name" value="THYMIDYLATE KINASE"/>
    <property type="match status" value="1"/>
</dbReference>
<dbReference type="AlphaFoldDB" id="D8UEW9"/>
<protein>
    <recommendedName>
        <fullName evidence="4">Thymidylate kinase</fullName>
        <ecNumber evidence="3">2.7.4.9</ecNumber>
    </recommendedName>
</protein>
<keyword evidence="7" id="KW-0547">Nucleotide-binding</keyword>